<evidence type="ECO:0000313" key="3">
    <source>
        <dbReference type="Proteomes" id="UP000320523"/>
    </source>
</evidence>
<reference evidence="2 3" key="1">
    <citation type="submission" date="2019-01" db="EMBL/GenBank/DDBJ databases">
        <title>Coherence of Microcystis species and biogeography revealed through population genomics.</title>
        <authorList>
            <person name="Perez-Carrascal O.M."/>
            <person name="Terrat Y."/>
            <person name="Giani A."/>
            <person name="Fortin N."/>
            <person name="Tromas N."/>
            <person name="Shapiro B.J."/>
        </authorList>
    </citation>
    <scope>NUCLEOTIDE SEQUENCE [LARGE SCALE GENOMIC DNA]</scope>
    <source>
        <strain evidence="2">Mw_QC_S_20081001_S30D</strain>
    </source>
</reference>
<evidence type="ECO:0000313" key="2">
    <source>
        <dbReference type="EMBL" id="TRU97137.1"/>
    </source>
</evidence>
<accession>A0A552JMY4</accession>
<protein>
    <submittedName>
        <fullName evidence="2">Uncharacterized protein</fullName>
    </submittedName>
</protein>
<organism evidence="2 3">
    <name type="scientific">Microcystis wesenbergii Mw_QC_S_20081001_S30D</name>
    <dbReference type="NCBI Taxonomy" id="2486245"/>
    <lineage>
        <taxon>Bacteria</taxon>
        <taxon>Bacillati</taxon>
        <taxon>Cyanobacteriota</taxon>
        <taxon>Cyanophyceae</taxon>
        <taxon>Oscillatoriophycideae</taxon>
        <taxon>Chroococcales</taxon>
        <taxon>Microcystaceae</taxon>
        <taxon>Microcystis</taxon>
    </lineage>
</organism>
<feature type="transmembrane region" description="Helical" evidence="1">
    <location>
        <begin position="6"/>
        <end position="23"/>
    </location>
</feature>
<feature type="transmembrane region" description="Helical" evidence="1">
    <location>
        <begin position="471"/>
        <end position="489"/>
    </location>
</feature>
<dbReference type="AlphaFoldDB" id="A0A552JMY4"/>
<feature type="transmembrane region" description="Helical" evidence="1">
    <location>
        <begin position="495"/>
        <end position="514"/>
    </location>
</feature>
<keyword evidence="1" id="KW-0472">Membrane</keyword>
<keyword evidence="1" id="KW-1133">Transmembrane helix</keyword>
<sequence length="896" mass="100908">MSLFSILQLIIALVFIYLILSLVSSQLQEAFAGWQEFRAKRLKESIFQLLGEEKLIYQLLGKAQEKWYWDTDKQKLDKITDNLTGNFFYIDSNQNKISVPDDKIRQENLKAFVWLDGSTPIDRSKTINSEGKIEETLTKCELLKVQDSQLGLFQCQLIPIDKNQIFREANGTYIWVEENTKEIINSAIKITKSTEEDDGSVIIPVQRLEVFTIAIGQSLQNGTLYYINDQSQVFTVSAHHFKENGKPFVWVREDDSKAIPSDNVEAVPGGSSGHLKVDRTIPVKKRDIFTAILPKNSPLTERENFYIADYDGDKLIKISEQYRKIVNNKPVVLLQKNTHKPIPAADSWVFDVTTSTVTATVKRYPAYVRKSGGNDQFVYLSKDNELVPVEDGQLFDRFVWIKDSNGEPVSRSEEKNITIDPQNSKIGKLTGTQQLERRTAFLIQENPPLSLTQKLYENPLFKSLNQSTTGVYGYWIVGLLCVVFGGLSALGKNNLWLTIIMFVLGVVFLGWALYDGKDYSKDKKVFSADKKWRNLRVSQGPSYVEPTSLFAEALIATVQENLGTDDRGQQIQLTEGDTMDDLITKLAKLNCYPPAISMLIEIAKTVKLEGDNPTLPKYKEKLTKLFEASQQRSLGVYTRNATGVAFLVGLLIAIIANADTIHMVNFLARNPQIVTAITESITQKNPDFTKLSPAEQLEEMNKLTEVTAPLPIGWELSSLTSDLQKVAQQLEEQCFTTEITSATQQDLSDKIKPCLISLSDRRQEIDSIIPVPTDSSPKPIINSLDTTKNCLEDKAKKLDQCLTDFYTLLKTEREKLQKIVTIQTLSNPGGQPTLQIQKTIDKQGGWLRVLFGWLITAIALSMGAPFWFDLLGKIMNVRNAAKPLDTPKQPGKANKQ</sequence>
<name>A0A552JMY4_9CHRO</name>
<feature type="transmembrane region" description="Helical" evidence="1">
    <location>
        <begin position="846"/>
        <end position="868"/>
    </location>
</feature>
<evidence type="ECO:0000256" key="1">
    <source>
        <dbReference type="SAM" id="Phobius"/>
    </source>
</evidence>
<gene>
    <name evidence="2" type="ORF">EWV75_09700</name>
</gene>
<dbReference type="Proteomes" id="UP000320523">
    <property type="component" value="Unassembled WGS sequence"/>
</dbReference>
<dbReference type="EMBL" id="SFAT01000102">
    <property type="protein sequence ID" value="TRU97137.1"/>
    <property type="molecule type" value="Genomic_DNA"/>
</dbReference>
<keyword evidence="1" id="KW-0812">Transmembrane</keyword>
<comment type="caution">
    <text evidence="2">The sequence shown here is derived from an EMBL/GenBank/DDBJ whole genome shotgun (WGS) entry which is preliminary data.</text>
</comment>
<proteinExistence type="predicted"/>